<reference evidence="3 4" key="1">
    <citation type="submission" date="2022-11" db="EMBL/GenBank/DDBJ databases">
        <title>Minimal conservation of predation-associated metabolite biosynthetic gene clusters underscores biosynthetic potential of Myxococcota including descriptions for ten novel species: Archangium lansinium sp. nov., Myxococcus landrumus sp. nov., Nannocystis bai.</title>
        <authorList>
            <person name="Ahearne A."/>
            <person name="Stevens C."/>
            <person name="Phillips K."/>
        </authorList>
    </citation>
    <scope>NUCLEOTIDE SEQUENCE [LARGE SCALE GENOMIC DNA]</scope>
    <source>
        <strain evidence="3 4">MIWBW</strain>
    </source>
</reference>
<dbReference type="Gene3D" id="3.30.70.1290">
    <property type="entry name" value="Transposase IS200-like"/>
    <property type="match status" value="1"/>
</dbReference>
<feature type="domain" description="Transposase IS200-like" evidence="2">
    <location>
        <begin position="9"/>
        <end position="126"/>
    </location>
</feature>
<feature type="compositionally biased region" description="Basic residues" evidence="1">
    <location>
        <begin position="235"/>
        <end position="250"/>
    </location>
</feature>
<dbReference type="Proteomes" id="UP001207654">
    <property type="component" value="Unassembled WGS sequence"/>
</dbReference>
<dbReference type="InterPro" id="IPR036515">
    <property type="entry name" value="Transposase_17_sf"/>
</dbReference>
<organism evidence="3 4">
    <name type="scientific">Archangium lansingense</name>
    <dbReference type="NCBI Taxonomy" id="2995310"/>
    <lineage>
        <taxon>Bacteria</taxon>
        <taxon>Pseudomonadati</taxon>
        <taxon>Myxococcota</taxon>
        <taxon>Myxococcia</taxon>
        <taxon>Myxococcales</taxon>
        <taxon>Cystobacterineae</taxon>
        <taxon>Archangiaceae</taxon>
        <taxon>Archangium</taxon>
    </lineage>
</organism>
<evidence type="ECO:0000256" key="1">
    <source>
        <dbReference type="SAM" id="MobiDB-lite"/>
    </source>
</evidence>
<dbReference type="SMART" id="SM01321">
    <property type="entry name" value="Y1_Tnp"/>
    <property type="match status" value="1"/>
</dbReference>
<comment type="caution">
    <text evidence="3">The sequence shown here is derived from an EMBL/GenBank/DDBJ whole genome shotgun (WGS) entry which is preliminary data.</text>
</comment>
<evidence type="ECO:0000259" key="2">
    <source>
        <dbReference type="SMART" id="SM01321"/>
    </source>
</evidence>
<protein>
    <recommendedName>
        <fullName evidence="2">Transposase IS200-like domain-containing protein</fullName>
    </recommendedName>
</protein>
<name>A0ABT4AGC9_9BACT</name>
<sequence>MGWPLRMFQEEGYYFVTSRCFQGRLLLRPSAEVNEVVGGVLARAVQQSAGTVRLFAFTFASNHFHLLVWARGTALADFMQYLRANLSKKVGRLVDWSGSFWERRYSAEPVLDDTALVGRLRYVLAHGVKEGLVERTSEWPGLTCLPQLMGPARRLFQWFNWTKRWSKRGREGMEAVQGRYAQEWAEPVELEVAPLPCWEGLEVEERQGLVRGLVEQVEAEAQTRGTPVMGARAVRSQHPHTRPEHRKRSPRPLGHASSRRALEELRELYRVFVAAFREAAARWRLGDFSAPFPLFSFPPRVVPGRVAQIL</sequence>
<keyword evidence="4" id="KW-1185">Reference proteome</keyword>
<gene>
    <name evidence="3" type="ORF">OV287_40470</name>
</gene>
<dbReference type="EMBL" id="JAPNKA010000001">
    <property type="protein sequence ID" value="MCY1080738.1"/>
    <property type="molecule type" value="Genomic_DNA"/>
</dbReference>
<dbReference type="SUPFAM" id="SSF143422">
    <property type="entry name" value="Transposase IS200-like"/>
    <property type="match status" value="1"/>
</dbReference>
<evidence type="ECO:0000313" key="3">
    <source>
        <dbReference type="EMBL" id="MCY1080738.1"/>
    </source>
</evidence>
<accession>A0ABT4AGC9</accession>
<dbReference type="InterPro" id="IPR002686">
    <property type="entry name" value="Transposase_17"/>
</dbReference>
<feature type="region of interest" description="Disordered" evidence="1">
    <location>
        <begin position="231"/>
        <end position="257"/>
    </location>
</feature>
<dbReference type="RefSeq" id="WP_267539376.1">
    <property type="nucleotide sequence ID" value="NZ_JAPNKA010000001.1"/>
</dbReference>
<proteinExistence type="predicted"/>
<dbReference type="PANTHER" id="PTHR34322">
    <property type="entry name" value="TRANSPOSASE, Y1_TNP DOMAIN-CONTAINING"/>
    <property type="match status" value="1"/>
</dbReference>
<evidence type="ECO:0000313" key="4">
    <source>
        <dbReference type="Proteomes" id="UP001207654"/>
    </source>
</evidence>
<dbReference type="PANTHER" id="PTHR34322:SF2">
    <property type="entry name" value="TRANSPOSASE IS200-LIKE DOMAIN-CONTAINING PROTEIN"/>
    <property type="match status" value="1"/>
</dbReference>